<accession>A0A699IAF3</accession>
<feature type="non-terminal residue" evidence="3">
    <location>
        <position position="312"/>
    </location>
</feature>
<organism evidence="3">
    <name type="scientific">Tanacetum cinerariifolium</name>
    <name type="common">Dalmatian daisy</name>
    <name type="synonym">Chrysanthemum cinerariifolium</name>
    <dbReference type="NCBI Taxonomy" id="118510"/>
    <lineage>
        <taxon>Eukaryota</taxon>
        <taxon>Viridiplantae</taxon>
        <taxon>Streptophyta</taxon>
        <taxon>Embryophyta</taxon>
        <taxon>Tracheophyta</taxon>
        <taxon>Spermatophyta</taxon>
        <taxon>Magnoliopsida</taxon>
        <taxon>eudicotyledons</taxon>
        <taxon>Gunneridae</taxon>
        <taxon>Pentapetalae</taxon>
        <taxon>asterids</taxon>
        <taxon>campanulids</taxon>
        <taxon>Asterales</taxon>
        <taxon>Asteraceae</taxon>
        <taxon>Asteroideae</taxon>
        <taxon>Anthemideae</taxon>
        <taxon>Anthemidinae</taxon>
        <taxon>Tanacetum</taxon>
    </lineage>
</organism>
<dbReference type="Pfam" id="PF14223">
    <property type="entry name" value="Retrotran_gag_2"/>
    <property type="match status" value="1"/>
</dbReference>
<dbReference type="EMBL" id="BKCJ010266935">
    <property type="protein sequence ID" value="GEZ33719.1"/>
    <property type="molecule type" value="Genomic_DNA"/>
</dbReference>
<name>A0A699IAF3_TANCI</name>
<evidence type="ECO:0000313" key="3">
    <source>
        <dbReference type="EMBL" id="GEZ33719.1"/>
    </source>
</evidence>
<dbReference type="Pfam" id="PF13976">
    <property type="entry name" value="gag_pre-integrs"/>
    <property type="match status" value="1"/>
</dbReference>
<reference evidence="3" key="1">
    <citation type="journal article" date="2019" name="Sci. Rep.">
        <title>Draft genome of Tanacetum cinerariifolium, the natural source of mosquito coil.</title>
        <authorList>
            <person name="Yamashiro T."/>
            <person name="Shiraishi A."/>
            <person name="Satake H."/>
            <person name="Nakayama K."/>
        </authorList>
    </citation>
    <scope>NUCLEOTIDE SEQUENCE</scope>
</reference>
<protein>
    <submittedName>
        <fullName evidence="3">Zinc finger, CCHC-type</fullName>
    </submittedName>
</protein>
<gene>
    <name evidence="3" type="ORF">Tci_505692</name>
</gene>
<evidence type="ECO:0000259" key="2">
    <source>
        <dbReference type="Pfam" id="PF13976"/>
    </source>
</evidence>
<sequence length="312" mass="35671">MKAFHACKKKEGQSISSYILKMKRCMDKLEHLGHHISIHLGVSLILTSLSKKYEGFVQNYNMHSMGKTLAWLHAMLKIHKKGLPKKATPSAVLMIKGSKIHNDNKNKKPQAAKCKGHGKGKDKVPYSCKPKIPPPQKKEHPAKETICHHCDEVVHQGLKGSMKLKHGALNLYMGNGNHATIEVSKDNICYFNAIPRDGIFKFDMHGCVSNDSSIYNVSNKRYKLNFDSTLLWHCRLRHINKKCIEKLQRGFIKQTKDESFDKCVSCVLDRWCEHELRDHGELANYRVALSYSKSGKWLKAMNTKMQSMKDNE</sequence>
<proteinExistence type="predicted"/>
<feature type="region of interest" description="Disordered" evidence="1">
    <location>
        <begin position="101"/>
        <end position="141"/>
    </location>
</feature>
<dbReference type="InterPro" id="IPR025724">
    <property type="entry name" value="GAG-pre-integrase_dom"/>
</dbReference>
<evidence type="ECO:0000256" key="1">
    <source>
        <dbReference type="SAM" id="MobiDB-lite"/>
    </source>
</evidence>
<feature type="domain" description="GAG-pre-integrase" evidence="2">
    <location>
        <begin position="211"/>
        <end position="268"/>
    </location>
</feature>
<dbReference type="AlphaFoldDB" id="A0A699IAF3"/>
<feature type="compositionally biased region" description="Basic residues" evidence="1">
    <location>
        <begin position="107"/>
        <end position="118"/>
    </location>
</feature>
<comment type="caution">
    <text evidence="3">The sequence shown here is derived from an EMBL/GenBank/DDBJ whole genome shotgun (WGS) entry which is preliminary data.</text>
</comment>